<evidence type="ECO:0000256" key="1">
    <source>
        <dbReference type="ARBA" id="ARBA00007116"/>
    </source>
</evidence>
<dbReference type="GO" id="GO:0003735">
    <property type="term" value="F:structural constituent of ribosome"/>
    <property type="evidence" value="ECO:0007669"/>
    <property type="project" value="InterPro"/>
</dbReference>
<keyword evidence="4 7" id="KW-0689">Ribosomal protein</keyword>
<name>A0A1F5NL58_9BACT</name>
<dbReference type="EMBL" id="MFEK01000014">
    <property type="protein sequence ID" value="OGE78283.1"/>
    <property type="molecule type" value="Genomic_DNA"/>
</dbReference>
<organism evidence="8 9">
    <name type="scientific">Candidatus Doudnabacteria bacterium RIFCSPHIGHO2_01_FULL_46_14</name>
    <dbReference type="NCBI Taxonomy" id="1817824"/>
    <lineage>
        <taxon>Bacteria</taxon>
        <taxon>Candidatus Doudnaibacteriota</taxon>
    </lineage>
</organism>
<keyword evidence="3 7" id="KW-0694">RNA-binding</keyword>
<comment type="similarity">
    <text evidence="1 7">Belongs to the universal ribosomal protein uL18 family.</text>
</comment>
<keyword evidence="2 7" id="KW-0699">rRNA-binding</keyword>
<dbReference type="InterPro" id="IPR057268">
    <property type="entry name" value="Ribosomal_L18"/>
</dbReference>
<dbReference type="Proteomes" id="UP000176864">
    <property type="component" value="Unassembled WGS sequence"/>
</dbReference>
<reference evidence="8 9" key="1">
    <citation type="journal article" date="2016" name="Nat. Commun.">
        <title>Thousands of microbial genomes shed light on interconnected biogeochemical processes in an aquifer system.</title>
        <authorList>
            <person name="Anantharaman K."/>
            <person name="Brown C.T."/>
            <person name="Hug L.A."/>
            <person name="Sharon I."/>
            <person name="Castelle C.J."/>
            <person name="Probst A.J."/>
            <person name="Thomas B.C."/>
            <person name="Singh A."/>
            <person name="Wilkins M.J."/>
            <person name="Karaoz U."/>
            <person name="Brodie E.L."/>
            <person name="Williams K.H."/>
            <person name="Hubbard S.S."/>
            <person name="Banfield J.F."/>
        </authorList>
    </citation>
    <scope>NUCLEOTIDE SEQUENCE [LARGE SCALE GENOMIC DNA]</scope>
</reference>
<dbReference type="InterPro" id="IPR004389">
    <property type="entry name" value="Ribosomal_uL18_bac-type"/>
</dbReference>
<protein>
    <recommendedName>
        <fullName evidence="6 7">Large ribosomal subunit protein uL18</fullName>
    </recommendedName>
</protein>
<dbReference type="GO" id="GO:0006412">
    <property type="term" value="P:translation"/>
    <property type="evidence" value="ECO:0007669"/>
    <property type="project" value="UniProtKB-UniRule"/>
</dbReference>
<proteinExistence type="inferred from homology"/>
<comment type="caution">
    <text evidence="8">The sequence shown here is derived from an EMBL/GenBank/DDBJ whole genome shotgun (WGS) entry which is preliminary data.</text>
</comment>
<evidence type="ECO:0000313" key="9">
    <source>
        <dbReference type="Proteomes" id="UP000176864"/>
    </source>
</evidence>
<evidence type="ECO:0000256" key="2">
    <source>
        <dbReference type="ARBA" id="ARBA00022730"/>
    </source>
</evidence>
<sequence>MNNKRNKRITRHRRIRAKVHGTASRPRLAVFRSNKHLHLQLIDDAASKTLASASTLKSKDVAKALSDKADSLGIKEIVFDRGGYQYHGRITKIAEALRGSGLKF</sequence>
<dbReference type="PANTHER" id="PTHR12899">
    <property type="entry name" value="39S RIBOSOMAL PROTEIN L18, MITOCHONDRIAL"/>
    <property type="match status" value="1"/>
</dbReference>
<dbReference type="Pfam" id="PF00861">
    <property type="entry name" value="Ribosomal_L18p"/>
    <property type="match status" value="1"/>
</dbReference>
<dbReference type="HAMAP" id="MF_01337_B">
    <property type="entry name" value="Ribosomal_uL18_B"/>
    <property type="match status" value="1"/>
</dbReference>
<gene>
    <name evidence="7" type="primary">rplR</name>
    <name evidence="8" type="ORF">A2751_03990</name>
</gene>
<comment type="subunit">
    <text evidence="7">Part of the 50S ribosomal subunit; part of the 5S rRNA/L5/L18/L25 subcomplex. Contacts the 5S and 23S rRNAs.</text>
</comment>
<dbReference type="SUPFAM" id="SSF53137">
    <property type="entry name" value="Translational machinery components"/>
    <property type="match status" value="1"/>
</dbReference>
<accession>A0A1F5NL58</accession>
<evidence type="ECO:0000256" key="3">
    <source>
        <dbReference type="ARBA" id="ARBA00022884"/>
    </source>
</evidence>
<keyword evidence="5 7" id="KW-0687">Ribonucleoprotein</keyword>
<evidence type="ECO:0000256" key="4">
    <source>
        <dbReference type="ARBA" id="ARBA00022980"/>
    </source>
</evidence>
<dbReference type="STRING" id="1817824.A2751_03990"/>
<evidence type="ECO:0000313" key="8">
    <source>
        <dbReference type="EMBL" id="OGE78283.1"/>
    </source>
</evidence>
<comment type="function">
    <text evidence="7">This is one of the proteins that bind and probably mediate the attachment of the 5S RNA into the large ribosomal subunit, where it forms part of the central protuberance.</text>
</comment>
<dbReference type="PANTHER" id="PTHR12899:SF3">
    <property type="entry name" value="LARGE RIBOSOMAL SUBUNIT PROTEIN UL18M"/>
    <property type="match status" value="1"/>
</dbReference>
<evidence type="ECO:0000256" key="7">
    <source>
        <dbReference type="HAMAP-Rule" id="MF_01337"/>
    </source>
</evidence>
<dbReference type="NCBIfam" id="TIGR00060">
    <property type="entry name" value="L18_bact"/>
    <property type="match status" value="1"/>
</dbReference>
<dbReference type="GO" id="GO:0008097">
    <property type="term" value="F:5S rRNA binding"/>
    <property type="evidence" value="ECO:0007669"/>
    <property type="project" value="TreeGrafter"/>
</dbReference>
<dbReference type="GO" id="GO:0022625">
    <property type="term" value="C:cytosolic large ribosomal subunit"/>
    <property type="evidence" value="ECO:0007669"/>
    <property type="project" value="TreeGrafter"/>
</dbReference>
<dbReference type="Gene3D" id="3.30.420.100">
    <property type="match status" value="1"/>
</dbReference>
<evidence type="ECO:0000256" key="6">
    <source>
        <dbReference type="ARBA" id="ARBA00035197"/>
    </source>
</evidence>
<dbReference type="InterPro" id="IPR005484">
    <property type="entry name" value="Ribosomal_uL18_bac/plant/anim"/>
</dbReference>
<evidence type="ECO:0000256" key="5">
    <source>
        <dbReference type="ARBA" id="ARBA00023274"/>
    </source>
</evidence>
<dbReference type="AlphaFoldDB" id="A0A1F5NL58"/>
<dbReference type="CDD" id="cd00432">
    <property type="entry name" value="Ribosomal_L18_L5e"/>
    <property type="match status" value="1"/>
</dbReference>